<reference evidence="1" key="1">
    <citation type="submission" date="2023-12" db="EMBL/GenBank/DDBJ databases">
        <title>Fervidustalea candida gen. nov., sp. nov., a novel member of the family Paenibacillaceae isolated from a geothermal area.</title>
        <authorList>
            <person name="Li W.-J."/>
            <person name="Jiao J.-Y."/>
            <person name="Chen Y."/>
        </authorList>
    </citation>
    <scope>NUCLEOTIDE SEQUENCE</scope>
    <source>
        <strain evidence="1">SYSU GA230002</strain>
    </source>
</reference>
<evidence type="ECO:0000313" key="2">
    <source>
        <dbReference type="Proteomes" id="UP001310386"/>
    </source>
</evidence>
<accession>A0ABU5ZIN2</accession>
<keyword evidence="2" id="KW-1185">Reference proteome</keyword>
<dbReference type="Pfam" id="PF08905">
    <property type="entry name" value="DUF1850"/>
    <property type="match status" value="1"/>
</dbReference>
<proteinExistence type="predicted"/>
<name>A0ABU5ZIN2_9BACL</name>
<comment type="caution">
    <text evidence="1">The sequence shown here is derived from an EMBL/GenBank/DDBJ whole genome shotgun (WGS) entry which is preliminary data.</text>
</comment>
<dbReference type="RefSeq" id="WP_371753668.1">
    <property type="nucleotide sequence ID" value="NZ_JAYJLD010000008.1"/>
</dbReference>
<dbReference type="InterPro" id="IPR015001">
    <property type="entry name" value="DUF1850"/>
</dbReference>
<gene>
    <name evidence="1" type="ORF">VF724_07735</name>
</gene>
<sequence length="140" mass="16046">MKTLEVSTNGQLQYALLVHEGSDFSIRWTHSVEKEDWEEFFRIEQGTIYLESTRFKTFGAGVPSDVGTGSFLKDGWVYMVGIHRFIGELDLLAGDDTNHRLMVNGQKLVLSRPPQETPYHFAVKKHPLVLALYKVFIESR</sequence>
<evidence type="ECO:0000313" key="1">
    <source>
        <dbReference type="EMBL" id="MEB3101551.1"/>
    </source>
</evidence>
<protein>
    <submittedName>
        <fullName evidence="1">DUF1850 domain-containing protein</fullName>
    </submittedName>
</protein>
<organism evidence="1 2">
    <name type="scientific">Ferviditalea candida</name>
    <dbReference type="NCBI Taxonomy" id="3108399"/>
    <lineage>
        <taxon>Bacteria</taxon>
        <taxon>Bacillati</taxon>
        <taxon>Bacillota</taxon>
        <taxon>Bacilli</taxon>
        <taxon>Bacillales</taxon>
        <taxon>Paenibacillaceae</taxon>
        <taxon>Ferviditalea</taxon>
    </lineage>
</organism>
<dbReference type="EMBL" id="JAYJLD010000008">
    <property type="protein sequence ID" value="MEB3101551.1"/>
    <property type="molecule type" value="Genomic_DNA"/>
</dbReference>
<dbReference type="Proteomes" id="UP001310386">
    <property type="component" value="Unassembled WGS sequence"/>
</dbReference>